<evidence type="ECO:0000256" key="7">
    <source>
        <dbReference type="ARBA" id="ARBA00023125"/>
    </source>
</evidence>
<evidence type="ECO:0000256" key="8">
    <source>
        <dbReference type="ARBA" id="ARBA00047942"/>
    </source>
</evidence>
<keyword evidence="6" id="KW-0680">Restriction system</keyword>
<keyword evidence="3 12" id="KW-0489">Methyltransferase</keyword>
<dbReference type="GO" id="GO:0003677">
    <property type="term" value="F:DNA binding"/>
    <property type="evidence" value="ECO:0007669"/>
    <property type="project" value="UniProtKB-KW"/>
</dbReference>
<evidence type="ECO:0000313" key="13">
    <source>
        <dbReference type="Proteomes" id="UP000191806"/>
    </source>
</evidence>
<dbReference type="PANTHER" id="PTHR42933:SF3">
    <property type="entry name" value="TYPE I RESTRICTION ENZYME MJAVIII METHYLASE SUBUNIT"/>
    <property type="match status" value="1"/>
</dbReference>
<dbReference type="EMBL" id="CP016746">
    <property type="protein sequence ID" value="ARE27278.1"/>
    <property type="molecule type" value="Genomic_DNA"/>
</dbReference>
<comment type="catalytic activity">
    <reaction evidence="8">
        <text>a 2'-deoxyadenosine in DNA + S-adenosyl-L-methionine = an N(6)-methyl-2'-deoxyadenosine in DNA + S-adenosyl-L-homocysteine + H(+)</text>
        <dbReference type="Rhea" id="RHEA:15197"/>
        <dbReference type="Rhea" id="RHEA-COMP:12418"/>
        <dbReference type="Rhea" id="RHEA-COMP:12419"/>
        <dbReference type="ChEBI" id="CHEBI:15378"/>
        <dbReference type="ChEBI" id="CHEBI:57856"/>
        <dbReference type="ChEBI" id="CHEBI:59789"/>
        <dbReference type="ChEBI" id="CHEBI:90615"/>
        <dbReference type="ChEBI" id="CHEBI:90616"/>
        <dbReference type="EC" id="2.1.1.72"/>
    </reaction>
</comment>
<dbReference type="Proteomes" id="UP000191806">
    <property type="component" value="Plasmid pJM1A"/>
</dbReference>
<dbReference type="Gene3D" id="3.90.220.20">
    <property type="entry name" value="DNA methylase specificity domains"/>
    <property type="match status" value="1"/>
</dbReference>
<dbReference type="GO" id="GO:0008170">
    <property type="term" value="F:N-methyltransferase activity"/>
    <property type="evidence" value="ECO:0007669"/>
    <property type="project" value="InterPro"/>
</dbReference>
<sequence>MTQAIELNLTNEWRGTMSPVDIPNMLVASAYLKYKNNDIFKTLMLQYKMAFLDSLEHEIMQEDNIPELKEFLSRTKELIEKLPDGKYREILKLINDYSPKMLINSGFEAMRNQEHINSESLNKLIVSLANIQTGDMVLDATAGTAGTLVEAIKHQPSLLVGQEINAELSTFAAINLIVNGAEKSVILSGDTLQNPEYPKYGKFDKVVQVPPFGVKVEADLSNDDRFKFGPLSRSAGDWAFVSNALSALKPDNGKAVIVVPNGALFRGGPDRIIRQSILNFDFIETVISLPNGMFNHTMIPTVILVLNTNKKENAKNRVQFIKVTEDMVTVVNRRERVLSNELISKISTVYGNKESIKGFSETVNLNDIHNGDLVVDSYVVQDSYHFDGLEVKADFNKLDRIKTLKLSEVASLSRGFNNTRATESENGKYQVIRISDITEDGINYDELVRVTSDVKNVDDYRVEKGDLLLSIRGTTNKIGMVDKDDDSLLFNANLIRIRANRTTDPEWLKIYLESPMAKVLLERISRGTTIRQISLQDLKNFPIPELTLEEQKLAKQEYQIGLEEVQAELEKLRQKEYNIKKSFYQKLPVSDAFEIIPEKK</sequence>
<dbReference type="GO" id="GO:0009007">
    <property type="term" value="F:site-specific DNA-methyltransferase (adenine-specific) activity"/>
    <property type="evidence" value="ECO:0007669"/>
    <property type="project" value="UniProtKB-EC"/>
</dbReference>
<dbReference type="InterPro" id="IPR044946">
    <property type="entry name" value="Restrct_endonuc_typeI_TRD_sf"/>
</dbReference>
<evidence type="ECO:0000256" key="9">
    <source>
        <dbReference type="SAM" id="Coils"/>
    </source>
</evidence>
<dbReference type="SUPFAM" id="SSF116734">
    <property type="entry name" value="DNA methylase specificity domain"/>
    <property type="match status" value="1"/>
</dbReference>
<dbReference type="AlphaFoldDB" id="A0A1V0PDV0"/>
<keyword evidence="12" id="KW-0614">Plasmid</keyword>
<keyword evidence="7" id="KW-0238">DNA-binding</keyword>
<evidence type="ECO:0000256" key="5">
    <source>
        <dbReference type="ARBA" id="ARBA00022691"/>
    </source>
</evidence>
<reference evidence="12 13" key="1">
    <citation type="journal article" date="2017" name="BMC Genomics">
        <title>Comparative and functional genomics of the Lactococcus lactis taxon; insights into evolution and niche adaptation.</title>
        <authorList>
            <person name="Kelleher P."/>
            <person name="Bottacini F."/>
            <person name="Mahony J."/>
            <person name="Kilcawley K.N."/>
            <person name="van Sinderen D."/>
        </authorList>
    </citation>
    <scope>NUCLEOTIDE SEQUENCE [LARGE SCALE GENOMIC DNA]</scope>
    <source>
        <strain evidence="12 13">JM1</strain>
        <plasmid evidence="13">pmpjm1</plasmid>
    </source>
</reference>
<feature type="coiled-coil region" evidence="9">
    <location>
        <begin position="548"/>
        <end position="582"/>
    </location>
</feature>
<organism evidence="12 13">
    <name type="scientific">Lactococcus lactis subsp. cremoris</name>
    <name type="common">Streptococcus cremoris</name>
    <dbReference type="NCBI Taxonomy" id="1359"/>
    <lineage>
        <taxon>Bacteria</taxon>
        <taxon>Bacillati</taxon>
        <taxon>Bacillota</taxon>
        <taxon>Bacilli</taxon>
        <taxon>Lactobacillales</taxon>
        <taxon>Streptococcaceae</taxon>
        <taxon>Lactococcus</taxon>
    </lineage>
</organism>
<dbReference type="InterPro" id="IPR003356">
    <property type="entry name" value="DNA_methylase_A-5"/>
</dbReference>
<proteinExistence type="inferred from homology"/>
<protein>
    <recommendedName>
        <fullName evidence="2">site-specific DNA-methyltransferase (adenine-specific)</fullName>
        <ecNumber evidence="2">2.1.1.72</ecNumber>
    </recommendedName>
</protein>
<dbReference type="RefSeq" id="WP_081196204.1">
    <property type="nucleotide sequence ID" value="NZ_CP016745.2"/>
</dbReference>
<gene>
    <name evidence="12" type="ORF">LLJM1_04690</name>
</gene>
<evidence type="ECO:0000256" key="1">
    <source>
        <dbReference type="ARBA" id="ARBA00010923"/>
    </source>
</evidence>
<name>A0A1V0PDV0_LACLC</name>
<dbReference type="InterPro" id="IPR029063">
    <property type="entry name" value="SAM-dependent_MTases_sf"/>
</dbReference>
<keyword evidence="4" id="KW-0808">Transferase</keyword>
<feature type="domain" description="DNA methylase adenine-specific" evidence="11">
    <location>
        <begin position="119"/>
        <end position="378"/>
    </location>
</feature>
<geneLocation type="plasmid" evidence="13">
    <name>pmpjm1</name>
</geneLocation>
<dbReference type="InterPro" id="IPR051537">
    <property type="entry name" value="DNA_Adenine_Mtase"/>
</dbReference>
<evidence type="ECO:0000256" key="2">
    <source>
        <dbReference type="ARBA" id="ARBA00011900"/>
    </source>
</evidence>
<dbReference type="Gene3D" id="3.40.50.150">
    <property type="entry name" value="Vaccinia Virus protein VP39"/>
    <property type="match status" value="1"/>
</dbReference>
<evidence type="ECO:0000256" key="6">
    <source>
        <dbReference type="ARBA" id="ARBA00022747"/>
    </source>
</evidence>
<dbReference type="GO" id="GO:0009307">
    <property type="term" value="P:DNA restriction-modification system"/>
    <property type="evidence" value="ECO:0007669"/>
    <property type="project" value="UniProtKB-KW"/>
</dbReference>
<dbReference type="SUPFAM" id="SSF53335">
    <property type="entry name" value="S-adenosyl-L-methionine-dependent methyltransferases"/>
    <property type="match status" value="1"/>
</dbReference>
<accession>A0A1V0PDV0</accession>
<dbReference type="Pfam" id="PF01420">
    <property type="entry name" value="Methylase_S"/>
    <property type="match status" value="1"/>
</dbReference>
<evidence type="ECO:0000256" key="3">
    <source>
        <dbReference type="ARBA" id="ARBA00022603"/>
    </source>
</evidence>
<dbReference type="GO" id="GO:0032259">
    <property type="term" value="P:methylation"/>
    <property type="evidence" value="ECO:0007669"/>
    <property type="project" value="UniProtKB-KW"/>
</dbReference>
<dbReference type="PANTHER" id="PTHR42933">
    <property type="entry name" value="SLR6095 PROTEIN"/>
    <property type="match status" value="1"/>
</dbReference>
<evidence type="ECO:0000259" key="11">
    <source>
        <dbReference type="Pfam" id="PF02384"/>
    </source>
</evidence>
<feature type="domain" description="Type I restriction modification DNA specificity" evidence="10">
    <location>
        <begin position="402"/>
        <end position="552"/>
    </location>
</feature>
<dbReference type="Pfam" id="PF02384">
    <property type="entry name" value="N6_Mtase"/>
    <property type="match status" value="1"/>
</dbReference>
<evidence type="ECO:0000256" key="4">
    <source>
        <dbReference type="ARBA" id="ARBA00022679"/>
    </source>
</evidence>
<dbReference type="InterPro" id="IPR000055">
    <property type="entry name" value="Restrct_endonuc_typeI_TRD"/>
</dbReference>
<dbReference type="CDD" id="cd02440">
    <property type="entry name" value="AdoMet_MTases"/>
    <property type="match status" value="1"/>
</dbReference>
<evidence type="ECO:0000259" key="10">
    <source>
        <dbReference type="Pfam" id="PF01420"/>
    </source>
</evidence>
<keyword evidence="9" id="KW-0175">Coiled coil</keyword>
<keyword evidence="5" id="KW-0949">S-adenosyl-L-methionine</keyword>
<evidence type="ECO:0000313" key="12">
    <source>
        <dbReference type="EMBL" id="ARE27278.1"/>
    </source>
</evidence>
<comment type="similarity">
    <text evidence="1">Belongs to the type-I restriction system S methylase family.</text>
</comment>
<dbReference type="EC" id="2.1.1.72" evidence="2"/>